<sequence>MLTEGDRLQLARFIQANVEKYTDALVRAVELTQAKDYQRQDLRQIIAGYVAIMSEALVEKSNEKRTFYLETVIPGLVTNGEALPKLLYGAASVSLIISMDVMHGFPSASPSDISDWVADYFASFLRDMMGSALTTAMQTPAILAQMASS</sequence>
<reference evidence="1 2" key="1">
    <citation type="submission" date="2022-11" db="EMBL/GenBank/DDBJ databases">
        <title>Minimal conservation of predation-associated metabolite biosynthetic gene clusters underscores biosynthetic potential of Myxococcota including descriptions for ten novel species: Archangium lansinium sp. nov., Myxococcus landrumus sp. nov., Nannocystis bai.</title>
        <authorList>
            <person name="Ahearne A."/>
            <person name="Stevens C."/>
            <person name="Dowd S."/>
        </authorList>
    </citation>
    <scope>NUCLEOTIDE SEQUENCE [LARGE SCALE GENOMIC DNA]</scope>
    <source>
        <strain evidence="1 2">RJM3</strain>
    </source>
</reference>
<comment type="caution">
    <text evidence="1">The sequence shown here is derived from an EMBL/GenBank/DDBJ whole genome shotgun (WGS) entry which is preliminary data.</text>
</comment>
<evidence type="ECO:0000313" key="1">
    <source>
        <dbReference type="EMBL" id="MDC0749531.1"/>
    </source>
</evidence>
<dbReference type="EMBL" id="JAQNDO010000001">
    <property type="protein sequence ID" value="MDC0749531.1"/>
    <property type="molecule type" value="Genomic_DNA"/>
</dbReference>
<organism evidence="1 2">
    <name type="scientific">Polyangium mundeleinium</name>
    <dbReference type="NCBI Taxonomy" id="2995306"/>
    <lineage>
        <taxon>Bacteria</taxon>
        <taxon>Pseudomonadati</taxon>
        <taxon>Myxococcota</taxon>
        <taxon>Polyangia</taxon>
        <taxon>Polyangiales</taxon>
        <taxon>Polyangiaceae</taxon>
        <taxon>Polyangium</taxon>
    </lineage>
</organism>
<proteinExistence type="predicted"/>
<gene>
    <name evidence="1" type="ORF">POL67_49835</name>
</gene>
<dbReference type="Proteomes" id="UP001221411">
    <property type="component" value="Unassembled WGS sequence"/>
</dbReference>
<keyword evidence="2" id="KW-1185">Reference proteome</keyword>
<dbReference type="RefSeq" id="WP_271929485.1">
    <property type="nucleotide sequence ID" value="NZ_JAQNDO010000001.1"/>
</dbReference>
<protein>
    <submittedName>
        <fullName evidence="1">Uncharacterized protein</fullName>
    </submittedName>
</protein>
<accession>A0ABT5F8U0</accession>
<name>A0ABT5F8U0_9BACT</name>
<evidence type="ECO:0000313" key="2">
    <source>
        <dbReference type="Proteomes" id="UP001221411"/>
    </source>
</evidence>